<gene>
    <name evidence="4" type="ORF">BGZ80_002655</name>
</gene>
<dbReference type="Gene3D" id="3.30.1370.50">
    <property type="entry name" value="R3H-like domain"/>
    <property type="match status" value="1"/>
</dbReference>
<dbReference type="Pfam" id="PF01585">
    <property type="entry name" value="G-patch"/>
    <property type="match status" value="1"/>
</dbReference>
<dbReference type="SUPFAM" id="SSF82708">
    <property type="entry name" value="R3H domain"/>
    <property type="match status" value="1"/>
</dbReference>
<sequence length="787" mass="86464">MTKRGKQGGSRGGRGGGRGGHSKPNSGRGGGGGRRGYGGGQYDVDIDFYEDNDDYLSVTGRNHQHRQRSTEEEIYRRIQQAKANRRGGGSEDGSSAPRANGSSGFRPPIPRQNGNGKNSKHYFWPHPDYNNTRNNNGHSSANNSQRGRPRNAPVQVMFQRASSISDPAAQNLHDEDDDGQDPHNLDDDDDDVIDDDESENDSSDDLINRGVDSDDESDEEFLMQQFNWIEEDQDQPREVTQIEQEQPPQIKKEQKKQKAPAAVADAIDISSGSLPISALDTAMTQSEDFLQAMEAEGEIQVHADEIENLSKRPQAICMTTSSSVIHESDELILAKESSETVQLSESGAVLESQTDITVEISVTNDNSSQGQMTSEQIINPVTEEKQKKKAHRSKRGGKNQREKQMSKQMIVGHDDDGPMYLEELSDEEDEEALAREDYLQNTKDYESLNRLESLLAALKGLHTEGYGQSKNVGGIAPDDSDYEQQVSEANSEGDDFDEDDFDFEEDYEDGIKKLDFRKVSASMNDKRKNRKADDLLRDELQDLIPLWQAGVLQDGDGANRRFKSRAKGYDIYDSDDGFMVASSAGGRKKNKNKKEPHGGSFETLMSINKQIEDFVKDRTSDNLQLPPMPKALRRKVHLLCNHYNLKSQSVGSGKSRFPILIKTDRTKMPLNPVNVNKLLNQSEKELTKLSAQFQGSRKGGNGGNGGNNGGGKGKGKGRGMGSGNSMAAMHGTVVGASASAISVDNVGHRMLSKMGWSPGVGLGATGDGITQPIEAIMRAKRRGLGHE</sequence>
<dbReference type="PANTHER" id="PTHR14195">
    <property type="entry name" value="G PATCH DOMAIN CONTAINING PROTEIN 2"/>
    <property type="match status" value="1"/>
</dbReference>
<dbReference type="Pfam" id="PF01424">
    <property type="entry name" value="R3H"/>
    <property type="match status" value="1"/>
</dbReference>
<dbReference type="PROSITE" id="PS51061">
    <property type="entry name" value="R3H"/>
    <property type="match status" value="1"/>
</dbReference>
<dbReference type="GO" id="GO:0003676">
    <property type="term" value="F:nucleic acid binding"/>
    <property type="evidence" value="ECO:0007669"/>
    <property type="project" value="UniProtKB-UniRule"/>
</dbReference>
<protein>
    <recommendedName>
        <fullName evidence="6">Protein SQS1</fullName>
    </recommendedName>
</protein>
<feature type="compositionally biased region" description="Polar residues" evidence="1">
    <location>
        <begin position="129"/>
        <end position="146"/>
    </location>
</feature>
<evidence type="ECO:0000313" key="5">
    <source>
        <dbReference type="Proteomes" id="UP000703661"/>
    </source>
</evidence>
<evidence type="ECO:0000313" key="4">
    <source>
        <dbReference type="EMBL" id="KAG0009185.1"/>
    </source>
</evidence>
<feature type="region of interest" description="Disordered" evidence="1">
    <location>
        <begin position="231"/>
        <end position="257"/>
    </location>
</feature>
<evidence type="ECO:0000259" key="3">
    <source>
        <dbReference type="PROSITE" id="PS51061"/>
    </source>
</evidence>
<feature type="domain" description="G-patch" evidence="2">
    <location>
        <begin position="743"/>
        <end position="787"/>
    </location>
</feature>
<evidence type="ECO:0008006" key="6">
    <source>
        <dbReference type="Google" id="ProtNLM"/>
    </source>
</evidence>
<dbReference type="SMART" id="SM00393">
    <property type="entry name" value="R3H"/>
    <property type="match status" value="1"/>
</dbReference>
<reference evidence="4" key="1">
    <citation type="journal article" date="2020" name="Fungal Divers.">
        <title>Resolving the Mortierellaceae phylogeny through synthesis of multi-gene phylogenetics and phylogenomics.</title>
        <authorList>
            <person name="Vandepol N."/>
            <person name="Liber J."/>
            <person name="Desiro A."/>
            <person name="Na H."/>
            <person name="Kennedy M."/>
            <person name="Barry K."/>
            <person name="Grigoriev I.V."/>
            <person name="Miller A.N."/>
            <person name="O'Donnell K."/>
            <person name="Stajich J.E."/>
            <person name="Bonito G."/>
        </authorList>
    </citation>
    <scope>NUCLEOTIDE SEQUENCE</scope>
    <source>
        <strain evidence="4">NRRL 2769</strain>
    </source>
</reference>
<feature type="compositionally biased region" description="Basic residues" evidence="1">
    <location>
        <begin position="387"/>
        <end position="398"/>
    </location>
</feature>
<dbReference type="InterPro" id="IPR000467">
    <property type="entry name" value="G_patch_dom"/>
</dbReference>
<feature type="compositionally biased region" description="Gly residues" evidence="1">
    <location>
        <begin position="7"/>
        <end position="19"/>
    </location>
</feature>
<dbReference type="Proteomes" id="UP000703661">
    <property type="component" value="Unassembled WGS sequence"/>
</dbReference>
<dbReference type="EMBL" id="JAAAID010001662">
    <property type="protein sequence ID" value="KAG0009185.1"/>
    <property type="molecule type" value="Genomic_DNA"/>
</dbReference>
<dbReference type="InterPro" id="IPR036867">
    <property type="entry name" value="R3H_dom_sf"/>
</dbReference>
<feature type="region of interest" description="Disordered" evidence="1">
    <location>
        <begin position="1"/>
        <end position="218"/>
    </location>
</feature>
<dbReference type="PROSITE" id="PS50174">
    <property type="entry name" value="G_PATCH"/>
    <property type="match status" value="1"/>
</dbReference>
<feature type="compositionally biased region" description="Acidic residues" evidence="1">
    <location>
        <begin position="186"/>
        <end position="204"/>
    </location>
</feature>
<feature type="compositionally biased region" description="Polar residues" evidence="1">
    <location>
        <begin position="363"/>
        <end position="379"/>
    </location>
</feature>
<feature type="compositionally biased region" description="Acidic residues" evidence="1">
    <location>
        <begin position="44"/>
        <end position="54"/>
    </location>
</feature>
<keyword evidence="5" id="KW-1185">Reference proteome</keyword>
<name>A0A9P6MPK2_9FUNG</name>
<feature type="region of interest" description="Disordered" evidence="1">
    <location>
        <begin position="693"/>
        <end position="726"/>
    </location>
</feature>
<feature type="compositionally biased region" description="Gly residues" evidence="1">
    <location>
        <begin position="27"/>
        <end position="41"/>
    </location>
</feature>
<comment type="caution">
    <text evidence="4">The sequence shown here is derived from an EMBL/GenBank/DDBJ whole genome shotgun (WGS) entry which is preliminary data.</text>
</comment>
<dbReference type="AlphaFoldDB" id="A0A9P6MPK2"/>
<organism evidence="4 5">
    <name type="scientific">Entomortierella chlamydospora</name>
    <dbReference type="NCBI Taxonomy" id="101097"/>
    <lineage>
        <taxon>Eukaryota</taxon>
        <taxon>Fungi</taxon>
        <taxon>Fungi incertae sedis</taxon>
        <taxon>Mucoromycota</taxon>
        <taxon>Mortierellomycotina</taxon>
        <taxon>Mortierellomycetes</taxon>
        <taxon>Mortierellales</taxon>
        <taxon>Mortierellaceae</taxon>
        <taxon>Entomortierella</taxon>
    </lineage>
</organism>
<dbReference type="InterPro" id="IPR051189">
    <property type="entry name" value="Splicing_assoc_domain"/>
</dbReference>
<evidence type="ECO:0000256" key="1">
    <source>
        <dbReference type="SAM" id="MobiDB-lite"/>
    </source>
</evidence>
<proteinExistence type="predicted"/>
<accession>A0A9P6MPK2</accession>
<dbReference type="CDD" id="cd02325">
    <property type="entry name" value="R3H"/>
    <property type="match status" value="1"/>
</dbReference>
<dbReference type="InterPro" id="IPR001374">
    <property type="entry name" value="R3H_dom"/>
</dbReference>
<dbReference type="SMART" id="SM00443">
    <property type="entry name" value="G_patch"/>
    <property type="match status" value="1"/>
</dbReference>
<evidence type="ECO:0000259" key="2">
    <source>
        <dbReference type="PROSITE" id="PS50174"/>
    </source>
</evidence>
<feature type="compositionally biased region" description="Gly residues" evidence="1">
    <location>
        <begin position="697"/>
        <end position="722"/>
    </location>
</feature>
<feature type="domain" description="R3H" evidence="3">
    <location>
        <begin position="601"/>
        <end position="664"/>
    </location>
</feature>
<feature type="region of interest" description="Disordered" evidence="1">
    <location>
        <begin position="363"/>
        <end position="417"/>
    </location>
</feature>